<comment type="catalytic activity">
    <reaction evidence="4">
        <text>chorismate = 3-[(1-carboxyvinyl)-oxy]benzoate + H2O</text>
        <dbReference type="Rhea" id="RHEA:40051"/>
        <dbReference type="ChEBI" id="CHEBI:15377"/>
        <dbReference type="ChEBI" id="CHEBI:29748"/>
        <dbReference type="ChEBI" id="CHEBI:76981"/>
        <dbReference type="EC" id="4.2.1.151"/>
    </reaction>
</comment>
<evidence type="ECO:0000256" key="4">
    <source>
        <dbReference type="HAMAP-Rule" id="MF_00995"/>
    </source>
</evidence>
<evidence type="ECO:0000256" key="1">
    <source>
        <dbReference type="ARBA" id="ARBA00004863"/>
    </source>
</evidence>
<comment type="caution">
    <text evidence="5">The sequence shown here is derived from an EMBL/GenBank/DDBJ whole genome shotgun (WGS) entry which is preliminary data.</text>
</comment>
<dbReference type="EMBL" id="DSFP01000033">
    <property type="protein sequence ID" value="HEW45761.1"/>
    <property type="molecule type" value="Genomic_DNA"/>
</dbReference>
<dbReference type="PANTHER" id="PTHR37690:SF1">
    <property type="entry name" value="CHORISMATE DEHYDRATASE"/>
    <property type="match status" value="1"/>
</dbReference>
<dbReference type="CDD" id="cd13634">
    <property type="entry name" value="PBP2_Sco4506"/>
    <property type="match status" value="1"/>
</dbReference>
<reference evidence="5" key="1">
    <citation type="journal article" date="2020" name="mSystems">
        <title>Genome- and Community-Level Interaction Insights into Carbon Utilization and Element Cycling Functions of Hydrothermarchaeota in Hydrothermal Sediment.</title>
        <authorList>
            <person name="Zhou Z."/>
            <person name="Liu Y."/>
            <person name="Xu W."/>
            <person name="Pan J."/>
            <person name="Luo Z.H."/>
            <person name="Li M."/>
        </authorList>
    </citation>
    <scope>NUCLEOTIDE SEQUENCE [LARGE SCALE GENOMIC DNA]</scope>
    <source>
        <strain evidence="5">SpSt-132</strain>
    </source>
</reference>
<accession>A0A7C2V6S6</accession>
<comment type="function">
    <text evidence="4">Catalyzes the dehydration of chorismate into 3-[(1-carboxyvinyl)oxy]benzoate, a step in the biosynthesis of menaquinone (MK, vitamin K2).</text>
</comment>
<organism evidence="5">
    <name type="scientific">Hydrogenobacter sp</name>
    <dbReference type="NCBI Taxonomy" id="2152829"/>
    <lineage>
        <taxon>Bacteria</taxon>
        <taxon>Pseudomonadati</taxon>
        <taxon>Aquificota</taxon>
        <taxon>Aquificia</taxon>
        <taxon>Aquificales</taxon>
        <taxon>Aquificaceae</taxon>
        <taxon>Hydrogenobacter</taxon>
    </lineage>
</organism>
<evidence type="ECO:0000313" key="5">
    <source>
        <dbReference type="EMBL" id="HEW45761.1"/>
    </source>
</evidence>
<dbReference type="SUPFAM" id="SSF53850">
    <property type="entry name" value="Periplasmic binding protein-like II"/>
    <property type="match status" value="1"/>
</dbReference>
<dbReference type="AlphaFoldDB" id="A0A7C2V6S6"/>
<dbReference type="EC" id="4.2.1.151" evidence="4"/>
<protein>
    <recommendedName>
        <fullName evidence="4">Chorismate dehydratase</fullName>
        <ecNumber evidence="4">4.2.1.151</ecNumber>
    </recommendedName>
    <alternativeName>
        <fullName evidence="4">Menaquinone biosynthetic enzyme MqnA</fullName>
    </alternativeName>
</protein>
<comment type="similarity">
    <text evidence="4">Belongs to the MqnA/MqnD family. MqnA subfamily.</text>
</comment>
<dbReference type="InterPro" id="IPR030868">
    <property type="entry name" value="MqnA"/>
</dbReference>
<dbReference type="Gene3D" id="3.40.190.10">
    <property type="entry name" value="Periplasmic binding protein-like II"/>
    <property type="match status" value="2"/>
</dbReference>
<evidence type="ECO:0000256" key="3">
    <source>
        <dbReference type="ARBA" id="ARBA00023239"/>
    </source>
</evidence>
<keyword evidence="2 4" id="KW-0474">Menaquinone biosynthesis</keyword>
<keyword evidence="3 4" id="KW-0456">Lyase</keyword>
<dbReference type="GO" id="GO:0016836">
    <property type="term" value="F:hydro-lyase activity"/>
    <property type="evidence" value="ECO:0007669"/>
    <property type="project" value="UniProtKB-UniRule"/>
</dbReference>
<dbReference type="PANTHER" id="PTHR37690">
    <property type="entry name" value="CHORISMATE DEHYDRATASE"/>
    <property type="match status" value="1"/>
</dbReference>
<comment type="pathway">
    <text evidence="1 4">Quinol/quinone metabolism; menaquinone biosynthesis.</text>
</comment>
<gene>
    <name evidence="4" type="primary">mqnA</name>
    <name evidence="5" type="ORF">ENO47_03710</name>
</gene>
<dbReference type="InterPro" id="IPR003773">
    <property type="entry name" value="Menaquinone_biosynth"/>
</dbReference>
<dbReference type="UniPathway" id="UPA00079"/>
<evidence type="ECO:0000256" key="2">
    <source>
        <dbReference type="ARBA" id="ARBA00022428"/>
    </source>
</evidence>
<proteinExistence type="inferred from homology"/>
<dbReference type="GO" id="GO:0009234">
    <property type="term" value="P:menaquinone biosynthetic process"/>
    <property type="evidence" value="ECO:0007669"/>
    <property type="project" value="UniProtKB-UniRule"/>
</dbReference>
<dbReference type="HAMAP" id="MF_00995">
    <property type="entry name" value="MqnA"/>
    <property type="match status" value="1"/>
</dbReference>
<name>A0A7C2V6S6_9AQUI</name>
<sequence>MIKVGKVSYLNTMPLFYKWDGSETVLVEGHPSELVDRLRKGEIKAGIVSSVEYLLHREDYLVVPNVCIASKERACSVLIFSNKPLEDIKSLYLTPASLTSKELAIYVVNVIYGNSPELVKDRDKADALMLIGDEAIIERSLGRWQYVYDLGEEWFKQHKLPFVFALFLVRKDAPTWLSDYIYFQCNRSKALFIEDLTQGKIGVDGFSQDFLLEYFTSCLQYDLSEEAMQSLRVFNSFLIKRGL</sequence>
<dbReference type="Pfam" id="PF02621">
    <property type="entry name" value="VitK2_biosynth"/>
    <property type="match status" value="1"/>
</dbReference>